<feature type="domain" description="2EXR" evidence="1">
    <location>
        <begin position="69"/>
        <end position="153"/>
    </location>
</feature>
<evidence type="ECO:0000313" key="2">
    <source>
        <dbReference type="EMBL" id="ESZ93325.1"/>
    </source>
</evidence>
<gene>
    <name evidence="2" type="ORF">SBOR_6306</name>
</gene>
<dbReference type="PANTHER" id="PTHR35910:SF6">
    <property type="entry name" value="2EXR DOMAIN-CONTAINING PROTEIN"/>
    <property type="match status" value="1"/>
</dbReference>
<dbReference type="PANTHER" id="PTHR35910">
    <property type="entry name" value="2EXR DOMAIN-CONTAINING PROTEIN"/>
    <property type="match status" value="1"/>
</dbReference>
<dbReference type="OrthoDB" id="3515428at2759"/>
<accession>W9CFP1</accession>
<dbReference type="EMBL" id="AYSA01000330">
    <property type="protein sequence ID" value="ESZ93325.1"/>
    <property type="molecule type" value="Genomic_DNA"/>
</dbReference>
<reference evidence="2 3" key="1">
    <citation type="journal article" date="2014" name="Genome Announc.">
        <title>Draft genome sequence of Sclerotinia borealis, a psychrophilic plant pathogenic fungus.</title>
        <authorList>
            <person name="Mardanov A.V."/>
            <person name="Beletsky A.V."/>
            <person name="Kadnikov V.V."/>
            <person name="Ignatov A.N."/>
            <person name="Ravin N.V."/>
        </authorList>
    </citation>
    <scope>NUCLEOTIDE SEQUENCE [LARGE SCALE GENOMIC DNA]</scope>
    <source>
        <strain evidence="3">F-4157</strain>
    </source>
</reference>
<dbReference type="Proteomes" id="UP000019487">
    <property type="component" value="Unassembled WGS sequence"/>
</dbReference>
<proteinExistence type="predicted"/>
<dbReference type="AlphaFoldDB" id="W9CFP1"/>
<dbReference type="HOGENOM" id="CLU_837185_0_0_1"/>
<dbReference type="Pfam" id="PF20150">
    <property type="entry name" value="2EXR"/>
    <property type="match status" value="1"/>
</dbReference>
<evidence type="ECO:0000259" key="1">
    <source>
        <dbReference type="Pfam" id="PF20150"/>
    </source>
</evidence>
<comment type="caution">
    <text evidence="2">The sequence shown here is derived from an EMBL/GenBank/DDBJ whole genome shotgun (WGS) entry which is preliminary data.</text>
</comment>
<protein>
    <recommendedName>
        <fullName evidence="1">2EXR domain-containing protein</fullName>
    </recommendedName>
</protein>
<evidence type="ECO:0000313" key="3">
    <source>
        <dbReference type="Proteomes" id="UP000019487"/>
    </source>
</evidence>
<sequence length="365" mass="41358">MSDYFNPNIRQLYPIDPSSTASVDAEMAFLTSDTSLSNIDPGSSYLLSSPRFPSLPSPNTSMIAATILHSFRALPRNVRDMIWCHAFSDAQRPRIIEVRAVTEEDLTWDIDCDNIMFPVPTGSTVVQWTEVNPRAPCSIEMVCRESRALAGSLWNFCFNDTHAKNIGMIEVFKGHDGLEEAKYADMKVVKQRLGADFKRGIKYLADRDIIYLRTRDNGTMKALQDVKASTVGMQGVKYLAMDVFFKQHYVLERQLFQGWENEEPMMKGLEVLIMVGNFDRDDTPSQGKRCSEMQGLSSKLAGQLTLHERTDGDCDIIMDESPNNNVYSTFKNLGMYEMFRTGNIEIGVVTEMDEVAFFEDQSMEE</sequence>
<keyword evidence="3" id="KW-1185">Reference proteome</keyword>
<name>W9CFP1_SCLBF</name>
<dbReference type="InterPro" id="IPR045518">
    <property type="entry name" value="2EXR"/>
</dbReference>
<organism evidence="2 3">
    <name type="scientific">Sclerotinia borealis (strain F-4128)</name>
    <dbReference type="NCBI Taxonomy" id="1432307"/>
    <lineage>
        <taxon>Eukaryota</taxon>
        <taxon>Fungi</taxon>
        <taxon>Dikarya</taxon>
        <taxon>Ascomycota</taxon>
        <taxon>Pezizomycotina</taxon>
        <taxon>Leotiomycetes</taxon>
        <taxon>Helotiales</taxon>
        <taxon>Sclerotiniaceae</taxon>
        <taxon>Sclerotinia</taxon>
    </lineage>
</organism>